<organism evidence="3 4">
    <name type="scientific">Vibrio mangrovi</name>
    <dbReference type="NCBI Taxonomy" id="474394"/>
    <lineage>
        <taxon>Bacteria</taxon>
        <taxon>Pseudomonadati</taxon>
        <taxon>Pseudomonadota</taxon>
        <taxon>Gammaproteobacteria</taxon>
        <taxon>Vibrionales</taxon>
        <taxon>Vibrionaceae</taxon>
        <taxon>Vibrio</taxon>
    </lineage>
</organism>
<dbReference type="Proteomes" id="UP000196125">
    <property type="component" value="Unassembled WGS sequence"/>
</dbReference>
<reference evidence="3 4" key="1">
    <citation type="submission" date="2017-05" db="EMBL/GenBank/DDBJ databases">
        <authorList>
            <person name="Song R."/>
            <person name="Chenine A.L."/>
            <person name="Ruprecht R.M."/>
        </authorList>
    </citation>
    <scope>NUCLEOTIDE SEQUENCE [LARGE SCALE GENOMIC DNA]</scope>
    <source>
        <strain evidence="3 4">CECT 7927</strain>
    </source>
</reference>
<evidence type="ECO:0000313" key="5">
    <source>
        <dbReference type="Proteomes" id="UP001283366"/>
    </source>
</evidence>
<protein>
    <submittedName>
        <fullName evidence="2">EthD domain-containing protein</fullName>
    </submittedName>
</protein>
<keyword evidence="5" id="KW-1185">Reference proteome</keyword>
<dbReference type="EMBL" id="JAWRCO010000002">
    <property type="protein sequence ID" value="MDW6004747.1"/>
    <property type="molecule type" value="Genomic_DNA"/>
</dbReference>
<evidence type="ECO:0000313" key="3">
    <source>
        <dbReference type="EMBL" id="SMS01038.1"/>
    </source>
</evidence>
<dbReference type="Gene3D" id="3.30.70.100">
    <property type="match status" value="1"/>
</dbReference>
<dbReference type="GO" id="GO:0016491">
    <property type="term" value="F:oxidoreductase activity"/>
    <property type="evidence" value="ECO:0007669"/>
    <property type="project" value="InterPro"/>
</dbReference>
<dbReference type="InterPro" id="IPR009799">
    <property type="entry name" value="EthD_dom"/>
</dbReference>
<sequence>MMKLICIVKRLPELSYEEFLDHWCYQHADLIKKYADVLGINRYVQSQSIESREIQSQMTSLRNMTDFDFDGIAELWYPSLEIHLNSRNTLEGAQALEEIIADEKRFIDLSRSRMWYSCEYTVL</sequence>
<dbReference type="InterPro" id="IPR011008">
    <property type="entry name" value="Dimeric_a/b-barrel"/>
</dbReference>
<evidence type="ECO:0000313" key="2">
    <source>
        <dbReference type="EMBL" id="MDW6004747.1"/>
    </source>
</evidence>
<dbReference type="Pfam" id="PF07110">
    <property type="entry name" value="EthD"/>
    <property type="match status" value="1"/>
</dbReference>
<dbReference type="OrthoDB" id="6369070at2"/>
<dbReference type="SUPFAM" id="SSF54909">
    <property type="entry name" value="Dimeric alpha+beta barrel"/>
    <property type="match status" value="1"/>
</dbReference>
<dbReference type="AlphaFoldDB" id="A0A1Y6ITS4"/>
<evidence type="ECO:0000259" key="1">
    <source>
        <dbReference type="Pfam" id="PF07110"/>
    </source>
</evidence>
<dbReference type="RefSeq" id="WP_087481074.1">
    <property type="nucleotide sequence ID" value="NZ_AP024884.1"/>
</dbReference>
<dbReference type="EMBL" id="FXXI01000003">
    <property type="protein sequence ID" value="SMS01038.1"/>
    <property type="molecule type" value="Genomic_DNA"/>
</dbReference>
<accession>A0A1Y6ITS4</accession>
<feature type="domain" description="EthD" evidence="1">
    <location>
        <begin position="12"/>
        <end position="110"/>
    </location>
</feature>
<dbReference type="Proteomes" id="UP001283366">
    <property type="component" value="Unassembled WGS sequence"/>
</dbReference>
<name>A0A1Y6ITS4_9VIBR</name>
<evidence type="ECO:0000313" key="4">
    <source>
        <dbReference type="Proteomes" id="UP000196125"/>
    </source>
</evidence>
<reference evidence="2 5" key="2">
    <citation type="submission" date="2023-11" db="EMBL/GenBank/DDBJ databases">
        <title>Plant-associative lifestyle of Vibrio porteresiae and its evolutionary dynamics.</title>
        <authorList>
            <person name="Rameshkumar N."/>
            <person name="Kirti K."/>
        </authorList>
    </citation>
    <scope>NUCLEOTIDE SEQUENCE [LARGE SCALE GENOMIC DNA]</scope>
    <source>
        <strain evidence="2 5">MSSRF38</strain>
    </source>
</reference>
<proteinExistence type="predicted"/>
<gene>
    <name evidence="2" type="ORF">SBX37_17965</name>
    <name evidence="3" type="ORF">VIM7927_02315</name>
</gene>